<protein>
    <submittedName>
        <fullName evidence="1">Uncharacterized protein</fullName>
    </submittedName>
</protein>
<reference evidence="1" key="2">
    <citation type="journal article" date="2024" name="Plant">
        <title>Genomic evolution and insights into agronomic trait innovations of Sesamum species.</title>
        <authorList>
            <person name="Miao H."/>
            <person name="Wang L."/>
            <person name="Qu L."/>
            <person name="Liu H."/>
            <person name="Sun Y."/>
            <person name="Le M."/>
            <person name="Wang Q."/>
            <person name="Wei S."/>
            <person name="Zheng Y."/>
            <person name="Lin W."/>
            <person name="Duan Y."/>
            <person name="Cao H."/>
            <person name="Xiong S."/>
            <person name="Wang X."/>
            <person name="Wei L."/>
            <person name="Li C."/>
            <person name="Ma Q."/>
            <person name="Ju M."/>
            <person name="Zhao R."/>
            <person name="Li G."/>
            <person name="Mu C."/>
            <person name="Tian Q."/>
            <person name="Mei H."/>
            <person name="Zhang T."/>
            <person name="Gao T."/>
            <person name="Zhang H."/>
        </authorList>
    </citation>
    <scope>NUCLEOTIDE SEQUENCE</scope>
    <source>
        <strain evidence="1">G02</strain>
    </source>
</reference>
<organism evidence="1">
    <name type="scientific">Sesamum radiatum</name>
    <name type="common">Black benniseed</name>
    <dbReference type="NCBI Taxonomy" id="300843"/>
    <lineage>
        <taxon>Eukaryota</taxon>
        <taxon>Viridiplantae</taxon>
        <taxon>Streptophyta</taxon>
        <taxon>Embryophyta</taxon>
        <taxon>Tracheophyta</taxon>
        <taxon>Spermatophyta</taxon>
        <taxon>Magnoliopsida</taxon>
        <taxon>eudicotyledons</taxon>
        <taxon>Gunneridae</taxon>
        <taxon>Pentapetalae</taxon>
        <taxon>asterids</taxon>
        <taxon>lamiids</taxon>
        <taxon>Lamiales</taxon>
        <taxon>Pedaliaceae</taxon>
        <taxon>Sesamum</taxon>
    </lineage>
</organism>
<dbReference type="AlphaFoldDB" id="A0AAW2MID2"/>
<dbReference type="EMBL" id="JACGWJ010000022">
    <property type="protein sequence ID" value="KAL0330312.1"/>
    <property type="molecule type" value="Genomic_DNA"/>
</dbReference>
<accession>A0AAW2MID2</accession>
<name>A0AAW2MID2_SESRA</name>
<proteinExistence type="predicted"/>
<comment type="caution">
    <text evidence="1">The sequence shown here is derived from an EMBL/GenBank/DDBJ whole genome shotgun (WGS) entry which is preliminary data.</text>
</comment>
<gene>
    <name evidence="1" type="ORF">Sradi_5017900</name>
</gene>
<evidence type="ECO:0000313" key="1">
    <source>
        <dbReference type="EMBL" id="KAL0330312.1"/>
    </source>
</evidence>
<reference evidence="1" key="1">
    <citation type="submission" date="2020-06" db="EMBL/GenBank/DDBJ databases">
        <authorList>
            <person name="Li T."/>
            <person name="Hu X."/>
            <person name="Zhang T."/>
            <person name="Song X."/>
            <person name="Zhang H."/>
            <person name="Dai N."/>
            <person name="Sheng W."/>
            <person name="Hou X."/>
            <person name="Wei L."/>
        </authorList>
    </citation>
    <scope>NUCLEOTIDE SEQUENCE</scope>
    <source>
        <strain evidence="1">G02</strain>
        <tissue evidence="1">Leaf</tissue>
    </source>
</reference>
<sequence>MASKAAQLLLRATPPLPPSLLFSSRRRAFPRAELVNKRLSPGNRVLNHQMSGD</sequence>